<dbReference type="Pfam" id="PF13374">
    <property type="entry name" value="TPR_10"/>
    <property type="match status" value="1"/>
</dbReference>
<dbReference type="SUPFAM" id="SSF52540">
    <property type="entry name" value="P-loop containing nucleoside triphosphate hydrolases"/>
    <property type="match status" value="1"/>
</dbReference>
<proteinExistence type="predicted"/>
<feature type="region of interest" description="Disordered" evidence="3">
    <location>
        <begin position="229"/>
        <end position="285"/>
    </location>
</feature>
<dbReference type="InterPro" id="IPR019734">
    <property type="entry name" value="TPR_rpt"/>
</dbReference>
<dbReference type="PANTHER" id="PTHR45641:SF1">
    <property type="entry name" value="AAA+ ATPASE DOMAIN-CONTAINING PROTEIN"/>
    <property type="match status" value="1"/>
</dbReference>
<evidence type="ECO:0000256" key="1">
    <source>
        <dbReference type="ARBA" id="ARBA00022737"/>
    </source>
</evidence>
<dbReference type="Gene3D" id="3.40.50.300">
    <property type="entry name" value="P-loop containing nucleotide triphosphate hydrolases"/>
    <property type="match status" value="1"/>
</dbReference>
<name>A0A2B4R245_STYPI</name>
<comment type="caution">
    <text evidence="4">The sequence shown here is derived from an EMBL/GenBank/DDBJ whole genome shotgun (WGS) entry which is preliminary data.</text>
</comment>
<protein>
    <submittedName>
        <fullName evidence="4">Nephrocystin-3</fullName>
    </submittedName>
</protein>
<dbReference type="EMBL" id="LSMT01001374">
    <property type="protein sequence ID" value="PFX12424.1"/>
    <property type="molecule type" value="Genomic_DNA"/>
</dbReference>
<dbReference type="Gene3D" id="1.10.10.10">
    <property type="entry name" value="Winged helix-like DNA-binding domain superfamily/Winged helix DNA-binding domain"/>
    <property type="match status" value="1"/>
</dbReference>
<dbReference type="PANTHER" id="PTHR45641">
    <property type="entry name" value="TETRATRICOPEPTIDE REPEAT PROTEIN (AFU_ORTHOLOGUE AFUA_6G03870)"/>
    <property type="match status" value="1"/>
</dbReference>
<keyword evidence="2" id="KW-0802">TPR repeat</keyword>
<keyword evidence="5" id="KW-1185">Reference proteome</keyword>
<sequence length="911" mass="101632">MFLAKESGSTKVPTHLSYDAWDCTALFQATIFSKSFSMPDGGGHHRTLSYLFVRPHRLPTGGFHASVISRTGNDAESFALAIDQLRLLRNAFCHSPSSEIPKATFNMYLQLTKETFQALGVSSSSVNAIGSLAEKDFPIGKVPELEDKIRKERQAEIAFLKKRVEDELISIRSENTEANQERRNEAERVVTVLREEIQQLETRLQEQNERHSEEMKKEKTELKETIRFDLERSNQAREKDAKSAAQERKETRQQLAEINQKLEEIPRETTKQVESNPSLPKSNLPSMVPYFTGREKECDEVFAHVTNKATHLVSIWGSPGFGKTSTAIAVGHRLQAQDLPIPNRCIFILDNADDLFESGLPNVKKDVFHFIEELVNHNDKVSFLLTTRESCEFLKMRFKGYRAVRIKELDEQSSSDLVQVLLPEASKSDGLKVAKKCGSVPLAMKLLCSLISEDGTETSSESINMFLNTSDNILEMLDNPDYPSNMRLKCLFDASFQKLSAKEKEALVSLSILPEHFDKETVSAVLGMNSIHAVQVLKRLKRTSLIDFSSKAEEYSIHKLILSFVQEKGESEMKETVLNSKKRALDIRLKALGEDHSQTADSYHQVGVTQHSLGDFVSALESNKHALDIRLKALGEDHSRTADSYHSLGVTQHSLGDLVSALESNKRALNIRLKALGEDHSQTAGSYHSLGATPHSLGDCVSALESNKRVLDIRLKALGEDHSQTADSYHSLGITPHSLGDLVSALESNKRALDIRLKALVEDHSRTADSYHEVGVTQHLLGDFVSALESNKRALDIRLKALGEDHSEIADSYDSLGVTQHSLGDFVSALESKKRALDIRLKALGEDHSQTAESYHSLGVTQRSLGDLVSALHSAKRALDIRIKVLGEEHSRTADSRFMVKYIEKSLSRNS</sequence>
<dbReference type="OrthoDB" id="5987009at2759"/>
<accession>A0A2B4R245</accession>
<evidence type="ECO:0000256" key="3">
    <source>
        <dbReference type="SAM" id="MobiDB-lite"/>
    </source>
</evidence>
<keyword evidence="1" id="KW-0677">Repeat</keyword>
<dbReference type="SMART" id="SM00028">
    <property type="entry name" value="TPR"/>
    <property type="match status" value="6"/>
</dbReference>
<feature type="compositionally biased region" description="Basic and acidic residues" evidence="3">
    <location>
        <begin position="229"/>
        <end position="252"/>
    </location>
</feature>
<evidence type="ECO:0000313" key="5">
    <source>
        <dbReference type="Proteomes" id="UP000225706"/>
    </source>
</evidence>
<dbReference type="AlphaFoldDB" id="A0A2B4R245"/>
<dbReference type="Proteomes" id="UP000225706">
    <property type="component" value="Unassembled WGS sequence"/>
</dbReference>
<dbReference type="SUPFAM" id="SSF48452">
    <property type="entry name" value="TPR-like"/>
    <property type="match status" value="2"/>
</dbReference>
<evidence type="ECO:0000313" key="4">
    <source>
        <dbReference type="EMBL" id="PFX12424.1"/>
    </source>
</evidence>
<dbReference type="PRINTS" id="PR00364">
    <property type="entry name" value="DISEASERSIST"/>
</dbReference>
<feature type="compositionally biased region" description="Basic and acidic residues" evidence="3">
    <location>
        <begin position="260"/>
        <end position="271"/>
    </location>
</feature>
<feature type="compositionally biased region" description="Low complexity" evidence="3">
    <location>
        <begin position="275"/>
        <end position="285"/>
    </location>
</feature>
<reference evidence="5" key="1">
    <citation type="journal article" date="2017" name="bioRxiv">
        <title>Comparative analysis of the genomes of Stylophora pistillata and Acropora digitifera provides evidence for extensive differences between species of corals.</title>
        <authorList>
            <person name="Voolstra C.R."/>
            <person name="Li Y."/>
            <person name="Liew Y.J."/>
            <person name="Baumgarten S."/>
            <person name="Zoccola D."/>
            <person name="Flot J.-F."/>
            <person name="Tambutte S."/>
            <person name="Allemand D."/>
            <person name="Aranda M."/>
        </authorList>
    </citation>
    <scope>NUCLEOTIDE SEQUENCE [LARGE SCALE GENOMIC DNA]</scope>
</reference>
<dbReference type="InterPro" id="IPR027417">
    <property type="entry name" value="P-loop_NTPase"/>
</dbReference>
<dbReference type="Pfam" id="PF13424">
    <property type="entry name" value="TPR_12"/>
    <property type="match status" value="3"/>
</dbReference>
<dbReference type="InterPro" id="IPR036388">
    <property type="entry name" value="WH-like_DNA-bd_sf"/>
</dbReference>
<evidence type="ECO:0000256" key="2">
    <source>
        <dbReference type="ARBA" id="ARBA00022803"/>
    </source>
</evidence>
<dbReference type="InterPro" id="IPR011990">
    <property type="entry name" value="TPR-like_helical_dom_sf"/>
</dbReference>
<dbReference type="Gene3D" id="1.25.40.10">
    <property type="entry name" value="Tetratricopeptide repeat domain"/>
    <property type="match status" value="2"/>
</dbReference>
<organism evidence="4 5">
    <name type="scientific">Stylophora pistillata</name>
    <name type="common">Smooth cauliflower coral</name>
    <dbReference type="NCBI Taxonomy" id="50429"/>
    <lineage>
        <taxon>Eukaryota</taxon>
        <taxon>Metazoa</taxon>
        <taxon>Cnidaria</taxon>
        <taxon>Anthozoa</taxon>
        <taxon>Hexacorallia</taxon>
        <taxon>Scleractinia</taxon>
        <taxon>Astrocoeniina</taxon>
        <taxon>Pocilloporidae</taxon>
        <taxon>Stylophora</taxon>
    </lineage>
</organism>
<gene>
    <name evidence="4" type="primary">NPHP3</name>
    <name evidence="4" type="ORF">AWC38_SpisGene23620</name>
</gene>